<evidence type="ECO:0000313" key="2">
    <source>
        <dbReference type="RefSeq" id="XP_040606694.1"/>
    </source>
</evidence>
<evidence type="ECO:0000313" key="1">
    <source>
        <dbReference type="Proteomes" id="UP000886700"/>
    </source>
</evidence>
<dbReference type="InterPro" id="IPR033223">
    <property type="entry name" value="TTMP"/>
</dbReference>
<dbReference type="GeneID" id="101832027"/>
<keyword evidence="2" id="KW-0472">Membrane</keyword>
<protein>
    <submittedName>
        <fullName evidence="2">TPA-induced transmembrane protein isoform X2</fullName>
    </submittedName>
</protein>
<name>A0ABM2XVJ0_MESAU</name>
<keyword evidence="1" id="KW-1185">Reference proteome</keyword>
<keyword evidence="2" id="KW-0812">Transmembrane</keyword>
<dbReference type="Proteomes" id="UP000886700">
    <property type="component" value="Unplaced"/>
</dbReference>
<dbReference type="PANTHER" id="PTHR14636">
    <property type="entry name" value="TPA-INDUCED TRANSMEMBRANE PROTEIN"/>
    <property type="match status" value="1"/>
</dbReference>
<dbReference type="RefSeq" id="XP_040606694.1">
    <property type="nucleotide sequence ID" value="XM_040750760.1"/>
</dbReference>
<accession>A0ABM2XVJ0</accession>
<sequence length="190" mass="21633">MEGARAPSPQEELELSILEGQREEETPLNTVHIQPCSAENPRPAQANKESPWSPCNRTVVGKLTYIDEDENEIPELSSNKTFFIMLKIPEECVNEEGLHHLLTKRLTDMYRESPSLSRYFTSAEIMDFSVENATVTYHLQFGVPAEDDGFMDYMMSEELVLGIIRQNFHDKNVSSCESLGLDPESLLLYE</sequence>
<organism evidence="1 2">
    <name type="scientific">Mesocricetus auratus</name>
    <name type="common">Golden hamster</name>
    <dbReference type="NCBI Taxonomy" id="10036"/>
    <lineage>
        <taxon>Eukaryota</taxon>
        <taxon>Metazoa</taxon>
        <taxon>Chordata</taxon>
        <taxon>Craniata</taxon>
        <taxon>Vertebrata</taxon>
        <taxon>Euteleostomi</taxon>
        <taxon>Mammalia</taxon>
        <taxon>Eutheria</taxon>
        <taxon>Euarchontoglires</taxon>
        <taxon>Glires</taxon>
        <taxon>Rodentia</taxon>
        <taxon>Myomorpha</taxon>
        <taxon>Muroidea</taxon>
        <taxon>Cricetidae</taxon>
        <taxon>Cricetinae</taxon>
        <taxon>Mesocricetus</taxon>
    </lineage>
</organism>
<reference evidence="2" key="1">
    <citation type="submission" date="2025-08" db="UniProtKB">
        <authorList>
            <consortium name="RefSeq"/>
        </authorList>
    </citation>
    <scope>IDENTIFICATION</scope>
    <source>
        <tissue evidence="2">Liver</tissue>
    </source>
</reference>
<gene>
    <name evidence="2" type="primary">CUNH3orf52</name>
</gene>
<proteinExistence type="predicted"/>
<dbReference type="PANTHER" id="PTHR14636:SF1">
    <property type="entry name" value="TPA-INDUCED TRANSMEMBRANE PROTEIN"/>
    <property type="match status" value="1"/>
</dbReference>